<protein>
    <submittedName>
        <fullName evidence="8">Translocation/assembly module TamB</fullName>
    </submittedName>
</protein>
<dbReference type="PANTHER" id="PTHR36985">
    <property type="entry name" value="TRANSLOCATION AND ASSEMBLY MODULE SUBUNIT TAMB"/>
    <property type="match status" value="1"/>
</dbReference>
<dbReference type="InterPro" id="IPR007452">
    <property type="entry name" value="TamB_C"/>
</dbReference>
<evidence type="ECO:0000313" key="9">
    <source>
        <dbReference type="Proteomes" id="UP001199296"/>
    </source>
</evidence>
<reference evidence="8 9" key="1">
    <citation type="submission" date="2021-10" db="EMBL/GenBank/DDBJ databases">
        <authorList>
            <person name="Grouzdev D.S."/>
            <person name="Pantiukh K.S."/>
            <person name="Krutkina M.S."/>
        </authorList>
    </citation>
    <scope>NUCLEOTIDE SEQUENCE [LARGE SCALE GENOMIC DNA]</scope>
    <source>
        <strain evidence="8 9">Z-7514</strain>
    </source>
</reference>
<dbReference type="RefSeq" id="WP_229345195.1">
    <property type="nucleotide sequence ID" value="NZ_JAJFAT010000007.1"/>
</dbReference>
<accession>A0AAW4WYV2</accession>
<name>A0AAW4WYV2_9FIRM</name>
<feature type="coiled-coil region" evidence="5">
    <location>
        <begin position="238"/>
        <end position="265"/>
    </location>
</feature>
<organism evidence="8 9">
    <name type="scientific">Halanaerobium polyolivorans</name>
    <dbReference type="NCBI Taxonomy" id="2886943"/>
    <lineage>
        <taxon>Bacteria</taxon>
        <taxon>Bacillati</taxon>
        <taxon>Bacillota</taxon>
        <taxon>Clostridia</taxon>
        <taxon>Halanaerobiales</taxon>
        <taxon>Halanaerobiaceae</taxon>
        <taxon>Halanaerobium</taxon>
    </lineage>
</organism>
<evidence type="ECO:0000256" key="5">
    <source>
        <dbReference type="SAM" id="Coils"/>
    </source>
</evidence>
<evidence type="ECO:0000259" key="7">
    <source>
        <dbReference type="Pfam" id="PF04357"/>
    </source>
</evidence>
<sequence length="1479" mass="167146">MDKQIKYLIGVLIFLILAAYVFSLLSGLPRFFEDDIIALLEREIGGDIAFESISLWPLNRINLKEFEYSDELGNSFRAEEFELDYSLNFRRDNGFIGIEFIGLKNAVIEIEQLDFELPADDPAPDDLEQEELETQLAERAAELKLPAFLANFDLNIEDSVLHSRLEDYDFSLSSFNLGLRASSREEFELNFGSEIELREVLLPDGQNISAFNLDKLELNLKQSAQQTDFYLNTSQIDLAQLRQYIELQNYNLAELELEADKLEGRAAFKGQITLAEGSIQNYNAEIGLEDLKLPANYKYQTEAGQQREDFLFSLAQGDLLLDGPEFRAVFAKNLIDIDNNIIQLAFKYSLDGSFEIEASADAFRLDYDFLAEYIEEGIFDFNLAVQGEDNSPDKGSLDLKANNLSTALDFEIAASSFEFRLLEENIFLDSGQFNFADGGELNLKGNYNYNNRNYLLKAEAEELKLNQQLQNLIEQFEIDNAALDILLADSAKELDFLIDTAGIYTGDRDLSSTGELSLDLRLSDDKEFSFLSSFWYYEEILNLSSFKMESDYGRIDLSGEINFNEEILDLSYAGRDIDPTLIATLNGFEQEILADLNTVFDHLEGSISSSFNNPRASLTAEMSYLSYQNYHLENLTLRSVYEDHNLELQRFSADLNQGELRGSGRINNLVQAAEAEIDLSFNTDNFYYNDLAEIIDRELPLAGAVNIELALAGTLLDPDINLFLEADNTIFMAEAQEFEFSTFNARISRENSRFELEELNLAHQDLVFNAAGSYDQQDGFAIDYQLNNFELNQYLGEVIPRADTLSGVIDLEGELRGDIFSPQLNFSLFSDSLRYQNLEIEFIDNSFSYLILEDILEVEIFEFMLDQGSYDLSGELADLRTSQKADLELELLDVPVKNTAEKFAGFYPLAEDMILNGQALITGEGQDISAQLDIEGSFSENQNARFELGGQAGRELDLNFSSADIPIDFVYKQFDYNLSLIANFACEGGISGSIDAPLVELEHRLTEITLNEIAVKSLEGELSFADGNFISLQERIEFPQGGNLQLEGSYSILEDELNLNSEINEMPIAFLLSFFSEDMTADGQIDGNVRVDGSIEEAILGGEIRIAGRSLDIGLSHQIRDYNALIELRRSNVIVQRLDGYFADGNFDVRGNIDLFAEENAWNLDLKGERLYFLRGSVDGEFNLEGEFTGPLLDPVLTGDLEAFNMEIGIPFVWPEPQFDEDDFIPRVDIDIVPLDEVRVRNPNMNVLVQSGSLNINFDNTRDDALEMEGRLRSDQGVFNYYNSRFNLVNGQAIFTPVDEDNIPTLRVNAVTYAGGREININLTGPADNMRITLTSTPEMTEEEILHLLTTRGALGSAILGDEEVGIENIIFQELVRLLNVFLQEDVISEIESDFQRAFALDRIEIDAFQYGLEREFAIYLGKNITDSFYLEYANFFAEGEDRESEISFQYRLTDITSLKGSYVGDDEYQISIETEFGF</sequence>
<evidence type="ECO:0000256" key="4">
    <source>
        <dbReference type="ARBA" id="ARBA00023136"/>
    </source>
</evidence>
<evidence type="ECO:0000256" key="3">
    <source>
        <dbReference type="ARBA" id="ARBA00022989"/>
    </source>
</evidence>
<keyword evidence="5" id="KW-0175">Coiled coil</keyword>
<comment type="caution">
    <text evidence="8">The sequence shown here is derived from an EMBL/GenBank/DDBJ whole genome shotgun (WGS) entry which is preliminary data.</text>
</comment>
<dbReference type="Proteomes" id="UP001199296">
    <property type="component" value="Unassembled WGS sequence"/>
</dbReference>
<evidence type="ECO:0000313" key="8">
    <source>
        <dbReference type="EMBL" id="MCC3144899.1"/>
    </source>
</evidence>
<keyword evidence="3 6" id="KW-1133">Transmembrane helix</keyword>
<evidence type="ECO:0000256" key="6">
    <source>
        <dbReference type="SAM" id="Phobius"/>
    </source>
</evidence>
<dbReference type="GO" id="GO:0009306">
    <property type="term" value="P:protein secretion"/>
    <property type="evidence" value="ECO:0007669"/>
    <property type="project" value="InterPro"/>
</dbReference>
<feature type="domain" description="Translocation and assembly module TamB C-terminal" evidence="7">
    <location>
        <begin position="1143"/>
        <end position="1477"/>
    </location>
</feature>
<proteinExistence type="predicted"/>
<dbReference type="PANTHER" id="PTHR36985:SF1">
    <property type="entry name" value="TRANSLOCATION AND ASSEMBLY MODULE SUBUNIT TAMB"/>
    <property type="match status" value="1"/>
</dbReference>
<feature type="coiled-coil region" evidence="5">
    <location>
        <begin position="455"/>
        <end position="486"/>
    </location>
</feature>
<dbReference type="GO" id="GO:0005886">
    <property type="term" value="C:plasma membrane"/>
    <property type="evidence" value="ECO:0007669"/>
    <property type="project" value="InterPro"/>
</dbReference>
<dbReference type="GO" id="GO:0097347">
    <property type="term" value="C:TAM protein secretion complex"/>
    <property type="evidence" value="ECO:0007669"/>
    <property type="project" value="TreeGrafter"/>
</dbReference>
<keyword evidence="2 6" id="KW-0812">Transmembrane</keyword>
<feature type="transmembrane region" description="Helical" evidence="6">
    <location>
        <begin position="7"/>
        <end position="28"/>
    </location>
</feature>
<keyword evidence="9" id="KW-1185">Reference proteome</keyword>
<comment type="subcellular location">
    <subcellularLocation>
        <location evidence="1">Membrane</location>
        <topology evidence="1">Single-pass membrane protein</topology>
    </subcellularLocation>
</comment>
<gene>
    <name evidence="8" type="ORF">LJ207_06145</name>
</gene>
<evidence type="ECO:0000256" key="1">
    <source>
        <dbReference type="ARBA" id="ARBA00004167"/>
    </source>
</evidence>
<dbReference type="EMBL" id="JAJFAT010000007">
    <property type="protein sequence ID" value="MCC3144899.1"/>
    <property type="molecule type" value="Genomic_DNA"/>
</dbReference>
<keyword evidence="4 6" id="KW-0472">Membrane</keyword>
<dbReference type="Pfam" id="PF04357">
    <property type="entry name" value="TamB"/>
    <property type="match status" value="1"/>
</dbReference>
<evidence type="ECO:0000256" key="2">
    <source>
        <dbReference type="ARBA" id="ARBA00022692"/>
    </source>
</evidence>